<feature type="domain" description="Thioesterase" evidence="3">
    <location>
        <begin position="54"/>
        <end position="130"/>
    </location>
</feature>
<dbReference type="InterPro" id="IPR006683">
    <property type="entry name" value="Thioestr_dom"/>
</dbReference>
<dbReference type="SUPFAM" id="SSF54637">
    <property type="entry name" value="Thioesterase/thiol ester dehydrase-isomerase"/>
    <property type="match status" value="1"/>
</dbReference>
<dbReference type="GO" id="GO:0061522">
    <property type="term" value="F:1,4-dihydroxy-2-naphthoyl-CoA thioesterase activity"/>
    <property type="evidence" value="ECO:0007669"/>
    <property type="project" value="TreeGrafter"/>
</dbReference>
<dbReference type="OrthoDB" id="9798208at2"/>
<reference evidence="4 6" key="1">
    <citation type="submission" date="2016-10" db="EMBL/GenBank/DDBJ databases">
        <authorList>
            <person name="de Groot N.N."/>
        </authorList>
    </citation>
    <scope>NUCLEOTIDE SEQUENCE [LARGE SCALE GENOMIC DNA]</scope>
    <source>
        <strain evidence="4 6">CGMCC 1.9156</strain>
    </source>
</reference>
<evidence type="ECO:0000259" key="3">
    <source>
        <dbReference type="Pfam" id="PF03061"/>
    </source>
</evidence>
<dbReference type="AlphaFoldDB" id="A0A1I2CTB4"/>
<dbReference type="RefSeq" id="WP_093918527.1">
    <property type="nucleotide sequence ID" value="NZ_FONW01000001.1"/>
</dbReference>
<proteinExistence type="inferred from homology"/>
<organism evidence="4 6">
    <name type="scientific">Sunxiuqinia elliptica</name>
    <dbReference type="NCBI Taxonomy" id="655355"/>
    <lineage>
        <taxon>Bacteria</taxon>
        <taxon>Pseudomonadati</taxon>
        <taxon>Bacteroidota</taxon>
        <taxon>Bacteroidia</taxon>
        <taxon>Marinilabiliales</taxon>
        <taxon>Prolixibacteraceae</taxon>
        <taxon>Sunxiuqinia</taxon>
    </lineage>
</organism>
<dbReference type="Proteomes" id="UP000294848">
    <property type="component" value="Unassembled WGS sequence"/>
</dbReference>
<keyword evidence="6" id="KW-1185">Reference proteome</keyword>
<evidence type="ECO:0000256" key="2">
    <source>
        <dbReference type="ARBA" id="ARBA00022801"/>
    </source>
</evidence>
<dbReference type="PANTHER" id="PTHR43240">
    <property type="entry name" value="1,4-DIHYDROXY-2-NAPHTHOYL-COA THIOESTERASE 1"/>
    <property type="match status" value="1"/>
</dbReference>
<evidence type="ECO:0000313" key="5">
    <source>
        <dbReference type="EMBL" id="TDO03990.1"/>
    </source>
</evidence>
<dbReference type="EMBL" id="FONW01000001">
    <property type="protein sequence ID" value="SFE71484.1"/>
    <property type="molecule type" value="Genomic_DNA"/>
</dbReference>
<comment type="similarity">
    <text evidence="1">Belongs to the thioesterase PaaI family.</text>
</comment>
<protein>
    <submittedName>
        <fullName evidence="5">Uncharacterized protein (TIGR00369 family)</fullName>
    </submittedName>
</protein>
<dbReference type="Proteomes" id="UP000198964">
    <property type="component" value="Unassembled WGS sequence"/>
</dbReference>
<evidence type="ECO:0000313" key="4">
    <source>
        <dbReference type="EMBL" id="SFE71484.1"/>
    </source>
</evidence>
<dbReference type="STRING" id="655355.SAMN05216283_101824"/>
<dbReference type="CDD" id="cd03443">
    <property type="entry name" value="PaaI_thioesterase"/>
    <property type="match status" value="1"/>
</dbReference>
<dbReference type="InterPro" id="IPR003736">
    <property type="entry name" value="PAAI_dom"/>
</dbReference>
<evidence type="ECO:0000313" key="6">
    <source>
        <dbReference type="Proteomes" id="UP000198964"/>
    </source>
</evidence>
<dbReference type="NCBIfam" id="TIGR00369">
    <property type="entry name" value="unchar_dom_1"/>
    <property type="match status" value="1"/>
</dbReference>
<evidence type="ECO:0000313" key="7">
    <source>
        <dbReference type="Proteomes" id="UP000294848"/>
    </source>
</evidence>
<dbReference type="InterPro" id="IPR029069">
    <property type="entry name" value="HotDog_dom_sf"/>
</dbReference>
<keyword evidence="2" id="KW-0378">Hydrolase</keyword>
<dbReference type="GO" id="GO:0005829">
    <property type="term" value="C:cytosol"/>
    <property type="evidence" value="ECO:0007669"/>
    <property type="project" value="TreeGrafter"/>
</dbReference>
<accession>A0A1I2CTB4</accession>
<dbReference type="Pfam" id="PF03061">
    <property type="entry name" value="4HBT"/>
    <property type="match status" value="1"/>
</dbReference>
<dbReference type="EMBL" id="SNWI01000002">
    <property type="protein sequence ID" value="TDO03990.1"/>
    <property type="molecule type" value="Genomic_DNA"/>
</dbReference>
<name>A0A1I2CTB4_9BACT</name>
<sequence length="144" mass="15588">MDFSLLTAETPLELINQTTQNSLLGSLGIEFTKIEPRTIEGTMELSEKNCRPDGLLHGGANLALAETLAGLGSMLLVDFKSYDVRGIQVTGSHTGSLKKGKALGVAKIIHEGNQTHVWNVDITNEEGRLISTARVTNMIVKRND</sequence>
<reference evidence="5 7" key="2">
    <citation type="submission" date="2019-03" db="EMBL/GenBank/DDBJ databases">
        <title>Freshwater and sediment microbial communities from various areas in North America, analyzing microbe dynamics in response to fracking.</title>
        <authorList>
            <person name="Lamendella R."/>
        </authorList>
    </citation>
    <scope>NUCLEOTIDE SEQUENCE [LARGE SCALE GENOMIC DNA]</scope>
    <source>
        <strain evidence="5 7">114D</strain>
    </source>
</reference>
<dbReference type="PANTHER" id="PTHR43240:SF5">
    <property type="entry name" value="1,4-DIHYDROXY-2-NAPHTHOYL-COA THIOESTERASE 1"/>
    <property type="match status" value="1"/>
</dbReference>
<evidence type="ECO:0000256" key="1">
    <source>
        <dbReference type="ARBA" id="ARBA00008324"/>
    </source>
</evidence>
<gene>
    <name evidence="5" type="ORF">DET52_102329</name>
    <name evidence="4" type="ORF">SAMN05216283_101824</name>
</gene>
<dbReference type="Gene3D" id="3.10.129.10">
    <property type="entry name" value="Hotdog Thioesterase"/>
    <property type="match status" value="1"/>
</dbReference>